<keyword evidence="3" id="KW-1185">Reference proteome</keyword>
<evidence type="ECO:0000313" key="3">
    <source>
        <dbReference type="Proteomes" id="UP000030754"/>
    </source>
</evidence>
<dbReference type="EMBL" id="HG725552">
    <property type="protein sequence ID" value="CDJ68485.1"/>
    <property type="molecule type" value="Genomic_DNA"/>
</dbReference>
<name>U6N3G6_9EIME</name>
<organism evidence="2 3">
    <name type="scientific">Eimeria necatrix</name>
    <dbReference type="NCBI Taxonomy" id="51315"/>
    <lineage>
        <taxon>Eukaryota</taxon>
        <taxon>Sar</taxon>
        <taxon>Alveolata</taxon>
        <taxon>Apicomplexa</taxon>
        <taxon>Conoidasida</taxon>
        <taxon>Coccidia</taxon>
        <taxon>Eucoccidiorida</taxon>
        <taxon>Eimeriorina</taxon>
        <taxon>Eimeriidae</taxon>
        <taxon>Eimeria</taxon>
    </lineage>
</organism>
<dbReference type="GeneID" id="25475512"/>
<reference evidence="2" key="2">
    <citation type="submission" date="2013-10" db="EMBL/GenBank/DDBJ databases">
        <authorList>
            <person name="Aslett M."/>
        </authorList>
    </citation>
    <scope>NUCLEOTIDE SEQUENCE [LARGE SCALE GENOMIC DNA]</scope>
    <source>
        <strain evidence="2">Houghton</strain>
    </source>
</reference>
<dbReference type="AlphaFoldDB" id="U6N3G6"/>
<dbReference type="OrthoDB" id="348183at2759"/>
<feature type="region of interest" description="Disordered" evidence="1">
    <location>
        <begin position="498"/>
        <end position="545"/>
    </location>
</feature>
<feature type="compositionally biased region" description="Polar residues" evidence="1">
    <location>
        <begin position="533"/>
        <end position="544"/>
    </location>
</feature>
<protein>
    <submittedName>
        <fullName evidence="2">Uncharacterized protein</fullName>
    </submittedName>
</protein>
<feature type="compositionally biased region" description="Basic and acidic residues" evidence="1">
    <location>
        <begin position="687"/>
        <end position="701"/>
    </location>
</feature>
<dbReference type="RefSeq" id="XP_013436952.1">
    <property type="nucleotide sequence ID" value="XM_013581498.1"/>
</dbReference>
<gene>
    <name evidence="2" type="ORF">ENH_00053650</name>
</gene>
<feature type="compositionally biased region" description="Polar residues" evidence="1">
    <location>
        <begin position="1"/>
        <end position="30"/>
    </location>
</feature>
<sequence length="701" mass="78430">MHPQPQSDFTSDPPSSGTTDQKTRTTLYSEQRTDRSTPDGELFFQRLPNRKLFSPPWSRLLGVTFTSLAAAYFLLTCFRSAESAKRSVPQIRFLGDRRHKLCDWGNAAGDSDKSDNRAIRASAAHFGQHLSEEGIAQPHHKFYTLDQSTRSGQDGANVESTTIKKASGTQSAYWIEEREQYGLEYWENRHLPWPVKERLKDMFSRMVRASKLCRSLLPILKSTQRLRLAHVVMRILALDLGAISLVRLDIESSRTSLGDALITLGFECLGGSGNDAKHDDMRRSILQLMALVDKLRQPRRIRHEFSALKYRKKMVSMMGTAGLVLKNCLGVLDGLLQSNYADTPKLTEEVLEQQLSVLEALYNVHADHISKDYLLREYILWCQEQTGERALLDNYLEDLSNVVIPKLNKLKIQIKDTIKSAGGLLPLQEKSALQHESASSMFVGSNQPTMTHPETQLEEWDQLGLHESFGEMLQKSFYSTGASASTYVYGDASLPSDTDPFWPPAQPRHQGAEPVEQVPLQLSSSPGEERPDSASSQFLQRLPSSPTPWLRAADQQFQSPERQIAWESSSTGSSFLPFAPQYAEAGFSVGPIKRPAPTGRYSERFLAPTAQLLQRTQVESSARLQLLAAGPHTSDYSLFGQGGVPPWSPFSLVPAASVEQQATAGRGWVDAQLQDMRHPNTEGLDESESRQRRGRLEFGHQ</sequence>
<feature type="region of interest" description="Disordered" evidence="1">
    <location>
        <begin position="1"/>
        <end position="39"/>
    </location>
</feature>
<evidence type="ECO:0000256" key="1">
    <source>
        <dbReference type="SAM" id="MobiDB-lite"/>
    </source>
</evidence>
<reference evidence="2" key="1">
    <citation type="submission" date="2013-10" db="EMBL/GenBank/DDBJ databases">
        <title>Genomic analysis of the causative agents of coccidiosis in chickens.</title>
        <authorList>
            <person name="Reid A.J."/>
            <person name="Blake D."/>
            <person name="Billington K."/>
            <person name="Browne H."/>
            <person name="Dunn M."/>
            <person name="Hung S."/>
            <person name="Kawahara F."/>
            <person name="Miranda-Saavedra D."/>
            <person name="Mourier T."/>
            <person name="Nagra H."/>
            <person name="Otto T.D."/>
            <person name="Rawlings N."/>
            <person name="Sanchez A."/>
            <person name="Sanders M."/>
            <person name="Subramaniam C."/>
            <person name="Tay Y."/>
            <person name="Dear P."/>
            <person name="Doerig C."/>
            <person name="Gruber A."/>
            <person name="Parkinson J."/>
            <person name="Shirley M."/>
            <person name="Wan K.L."/>
            <person name="Berriman M."/>
            <person name="Tomley F."/>
            <person name="Pain A."/>
        </authorList>
    </citation>
    <scope>NUCLEOTIDE SEQUENCE [LARGE SCALE GENOMIC DNA]</scope>
    <source>
        <strain evidence="2">Houghton</strain>
    </source>
</reference>
<dbReference type="Proteomes" id="UP000030754">
    <property type="component" value="Unassembled WGS sequence"/>
</dbReference>
<evidence type="ECO:0000313" key="2">
    <source>
        <dbReference type="EMBL" id="CDJ68485.1"/>
    </source>
</evidence>
<proteinExistence type="predicted"/>
<accession>U6N3G6</accession>
<feature type="region of interest" description="Disordered" evidence="1">
    <location>
        <begin position="674"/>
        <end position="701"/>
    </location>
</feature>
<dbReference type="VEuPathDB" id="ToxoDB:ENH_00053650"/>